<feature type="domain" description="F-box associated beta-propeller type 3" evidence="3">
    <location>
        <begin position="89"/>
        <end position="325"/>
    </location>
</feature>
<organism evidence="4 5">
    <name type="scientific">Arabidopsis thaliana</name>
    <name type="common">Mouse-ear cress</name>
    <dbReference type="NCBI Taxonomy" id="3702"/>
    <lineage>
        <taxon>Eukaryota</taxon>
        <taxon>Viridiplantae</taxon>
        <taxon>Streptophyta</taxon>
        <taxon>Embryophyta</taxon>
        <taxon>Tracheophyta</taxon>
        <taxon>Spermatophyta</taxon>
        <taxon>Magnoliopsida</taxon>
        <taxon>eudicotyledons</taxon>
        <taxon>Gunneridae</taxon>
        <taxon>Pentapetalae</taxon>
        <taxon>rosids</taxon>
        <taxon>malvids</taxon>
        <taxon>Brassicales</taxon>
        <taxon>Brassicaceae</taxon>
        <taxon>Camelineae</taxon>
        <taxon>Arabidopsis</taxon>
    </lineage>
</organism>
<name>A0A178UG01_ARATH</name>
<dbReference type="NCBIfam" id="TIGR01640">
    <property type="entry name" value="F_box_assoc_1"/>
    <property type="match status" value="1"/>
</dbReference>
<dbReference type="Proteomes" id="UP000078284">
    <property type="component" value="Chromosome 5"/>
</dbReference>
<dbReference type="AlphaFoldDB" id="A0A178UG01"/>
<sequence length="341" mass="39974">MKRGRQEKKTSRSPKRRQQRQNEISERENSNGIHIPFDVITDILSRLPVKSLVRFQCVSKLWSSRITLLIMTRSLFSPSTYPTNDISFIYPDKDSNYTLNHGRSWDFKYQYFRGLFCCWSSSIYKHTNRKTILLPEVKHDRWSNSCDGLFGYDPVEKQVFTLVGGPMKQQWRSLDIQGIWNHSPEARSSGLCIKEFIYYIAHVESWDDPEFYELVRFDVRHESFDRIQMPITLHMNQQLSEVSFDELTLVNYQGKLGCIRYTKASAEMWIMEDHIEQQEWSKMMIFEKLGDGYCIAGVNPNGEIVIMPKTVTSAQSLYPSYYDPKCEFVVPAGSHLFNSFP</sequence>
<dbReference type="InterPro" id="IPR013187">
    <property type="entry name" value="F-box-assoc_dom_typ3"/>
</dbReference>
<dbReference type="InterPro" id="IPR036047">
    <property type="entry name" value="F-box-like_dom_sf"/>
</dbReference>
<dbReference type="InterPro" id="IPR001810">
    <property type="entry name" value="F-box_dom"/>
</dbReference>
<dbReference type="Pfam" id="PF00646">
    <property type="entry name" value="F-box"/>
    <property type="match status" value="1"/>
</dbReference>
<gene>
    <name evidence="4" type="ordered locus">AXX17_At5g62400</name>
</gene>
<evidence type="ECO:0000259" key="2">
    <source>
        <dbReference type="Pfam" id="PF00646"/>
    </source>
</evidence>
<evidence type="ECO:0000259" key="3">
    <source>
        <dbReference type="Pfam" id="PF08268"/>
    </source>
</evidence>
<evidence type="ECO:0000256" key="1">
    <source>
        <dbReference type="SAM" id="MobiDB-lite"/>
    </source>
</evidence>
<dbReference type="EMBL" id="LUHQ01000005">
    <property type="protein sequence ID" value="OAO92559.1"/>
    <property type="molecule type" value="Genomic_DNA"/>
</dbReference>
<comment type="caution">
    <text evidence="4">The sequence shown here is derived from an EMBL/GenBank/DDBJ whole genome shotgun (WGS) entry which is preliminary data.</text>
</comment>
<feature type="domain" description="F-box" evidence="2">
    <location>
        <begin position="34"/>
        <end position="67"/>
    </location>
</feature>
<dbReference type="Pfam" id="PF08268">
    <property type="entry name" value="FBA_3"/>
    <property type="match status" value="1"/>
</dbReference>
<feature type="region of interest" description="Disordered" evidence="1">
    <location>
        <begin position="1"/>
        <end position="27"/>
    </location>
</feature>
<dbReference type="InterPro" id="IPR017451">
    <property type="entry name" value="F-box-assoc_interact_dom"/>
</dbReference>
<evidence type="ECO:0000313" key="5">
    <source>
        <dbReference type="Proteomes" id="UP000078284"/>
    </source>
</evidence>
<feature type="compositionally biased region" description="Basic residues" evidence="1">
    <location>
        <begin position="1"/>
        <end position="19"/>
    </location>
</feature>
<dbReference type="SUPFAM" id="SSF81383">
    <property type="entry name" value="F-box domain"/>
    <property type="match status" value="1"/>
</dbReference>
<dbReference type="PANTHER" id="PTHR31111:SF138">
    <property type="entry name" value="F-BOX ASSOCIATED DOMAIN-CONTAINING PROTEIN"/>
    <property type="match status" value="1"/>
</dbReference>
<dbReference type="CDD" id="cd22157">
    <property type="entry name" value="F-box_AtFBW1-like"/>
    <property type="match status" value="1"/>
</dbReference>
<accession>A0A178UG01</accession>
<dbReference type="Gene3D" id="1.20.1280.50">
    <property type="match status" value="1"/>
</dbReference>
<evidence type="ECO:0008006" key="6">
    <source>
        <dbReference type="Google" id="ProtNLM"/>
    </source>
</evidence>
<evidence type="ECO:0000313" key="4">
    <source>
        <dbReference type="EMBL" id="OAO92559.1"/>
    </source>
</evidence>
<dbReference type="PANTHER" id="PTHR31111">
    <property type="entry name" value="BNAA05G37150D PROTEIN-RELATED"/>
    <property type="match status" value="1"/>
</dbReference>
<proteinExistence type="predicted"/>
<protein>
    <recommendedName>
        <fullName evidence="6">F-box domain-containing protein</fullName>
    </recommendedName>
</protein>
<reference evidence="5" key="1">
    <citation type="journal article" date="2016" name="Proc. Natl. Acad. Sci. U.S.A.">
        <title>Chromosome-level assembly of Arabidopsis thaliana Ler reveals the extent of translocation and inversion polymorphisms.</title>
        <authorList>
            <person name="Zapata L."/>
            <person name="Ding J."/>
            <person name="Willing E.M."/>
            <person name="Hartwig B."/>
            <person name="Bezdan D."/>
            <person name="Jiao W.B."/>
            <person name="Patel V."/>
            <person name="Velikkakam James G."/>
            <person name="Koornneef M."/>
            <person name="Ossowski S."/>
            <person name="Schneeberger K."/>
        </authorList>
    </citation>
    <scope>NUCLEOTIDE SEQUENCE [LARGE SCALE GENOMIC DNA]</scope>
    <source>
        <strain evidence="5">cv. Landsberg erecta</strain>
    </source>
</reference>